<feature type="compositionally biased region" description="Acidic residues" evidence="1">
    <location>
        <begin position="165"/>
        <end position="192"/>
    </location>
</feature>
<sequence length="224" mass="25371">MALHKDKKKDEDEKKPKHTPTKPKPILKAKGYVAWTAKGFRGQLVERGRYVKCQLPVCELDPSQPNRLICGKKIKNEKRDLQSHYQHMHAENSAGHRDSKKNPSRPWKCPCGKDHESWNQHYGHIRTKHEFRGKSKAVRLAGGLKKFGARLDPLTGKVMEKKENADDDDEDEDDDEDDDDEDDDDEDDDDEGLFVPPHKDGPRDPKFDDDDPSGAAGGLIQAAA</sequence>
<name>A0ABR1TJJ6_9PEZI</name>
<dbReference type="InterPro" id="IPR016024">
    <property type="entry name" value="ARM-type_fold"/>
</dbReference>
<evidence type="ECO:0000313" key="3">
    <source>
        <dbReference type="Proteomes" id="UP001446871"/>
    </source>
</evidence>
<keyword evidence="3" id="KW-1185">Reference proteome</keyword>
<reference evidence="2 3" key="1">
    <citation type="submission" date="2023-01" db="EMBL/GenBank/DDBJ databases">
        <title>Analysis of 21 Apiospora genomes using comparative genomics revels a genus with tremendous synthesis potential of carbohydrate active enzymes and secondary metabolites.</title>
        <authorList>
            <person name="Sorensen T."/>
        </authorList>
    </citation>
    <scope>NUCLEOTIDE SEQUENCE [LARGE SCALE GENOMIC DNA]</scope>
    <source>
        <strain evidence="2 3">CBS 83171</strain>
    </source>
</reference>
<dbReference type="EMBL" id="JAQQWM010000009">
    <property type="protein sequence ID" value="KAK8045904.1"/>
    <property type="molecule type" value="Genomic_DNA"/>
</dbReference>
<feature type="region of interest" description="Disordered" evidence="1">
    <location>
        <begin position="1"/>
        <end position="26"/>
    </location>
</feature>
<feature type="region of interest" description="Disordered" evidence="1">
    <location>
        <begin position="155"/>
        <end position="224"/>
    </location>
</feature>
<accession>A0ABR1TJJ6</accession>
<dbReference type="SUPFAM" id="SSF48371">
    <property type="entry name" value="ARM repeat"/>
    <property type="match status" value="1"/>
</dbReference>
<protein>
    <recommendedName>
        <fullName evidence="4">C2H2-type domain-containing protein</fullName>
    </recommendedName>
</protein>
<proteinExistence type="predicted"/>
<feature type="compositionally biased region" description="Basic residues" evidence="1">
    <location>
        <begin position="16"/>
        <end position="26"/>
    </location>
</feature>
<gene>
    <name evidence="2" type="ORF">PG996_013968</name>
</gene>
<evidence type="ECO:0000256" key="1">
    <source>
        <dbReference type="SAM" id="MobiDB-lite"/>
    </source>
</evidence>
<comment type="caution">
    <text evidence="2">The sequence shown here is derived from an EMBL/GenBank/DDBJ whole genome shotgun (WGS) entry which is preliminary data.</text>
</comment>
<dbReference type="Proteomes" id="UP001446871">
    <property type="component" value="Unassembled WGS sequence"/>
</dbReference>
<evidence type="ECO:0008006" key="4">
    <source>
        <dbReference type="Google" id="ProtNLM"/>
    </source>
</evidence>
<feature type="compositionally biased region" description="Basic and acidic residues" evidence="1">
    <location>
        <begin position="197"/>
        <end position="206"/>
    </location>
</feature>
<organism evidence="2 3">
    <name type="scientific">Apiospora saccharicola</name>
    <dbReference type="NCBI Taxonomy" id="335842"/>
    <lineage>
        <taxon>Eukaryota</taxon>
        <taxon>Fungi</taxon>
        <taxon>Dikarya</taxon>
        <taxon>Ascomycota</taxon>
        <taxon>Pezizomycotina</taxon>
        <taxon>Sordariomycetes</taxon>
        <taxon>Xylariomycetidae</taxon>
        <taxon>Amphisphaeriales</taxon>
        <taxon>Apiosporaceae</taxon>
        <taxon>Apiospora</taxon>
    </lineage>
</organism>
<evidence type="ECO:0000313" key="2">
    <source>
        <dbReference type="EMBL" id="KAK8045904.1"/>
    </source>
</evidence>